<keyword evidence="3" id="KW-0804">Transcription</keyword>
<dbReference type="AlphaFoldDB" id="A0AAE4Y8M7"/>
<keyword evidence="2" id="KW-0238">DNA-binding</keyword>
<dbReference type="Pfam" id="PF13377">
    <property type="entry name" value="Peripla_BP_3"/>
    <property type="match status" value="1"/>
</dbReference>
<accession>A0AAE4Y8M7</accession>
<evidence type="ECO:0000256" key="3">
    <source>
        <dbReference type="ARBA" id="ARBA00023163"/>
    </source>
</evidence>
<evidence type="ECO:0000313" key="6">
    <source>
        <dbReference type="Proteomes" id="UP001193501"/>
    </source>
</evidence>
<protein>
    <submittedName>
        <fullName evidence="5">Substrate-binding domain-containing protein</fullName>
    </submittedName>
</protein>
<dbReference type="Pfam" id="PF00356">
    <property type="entry name" value="LacI"/>
    <property type="match status" value="1"/>
</dbReference>
<dbReference type="SMART" id="SM00354">
    <property type="entry name" value="HTH_LACI"/>
    <property type="match status" value="1"/>
</dbReference>
<organism evidence="5 6">
    <name type="scientific">Stagnihabitans tardus</name>
    <dbReference type="NCBI Taxonomy" id="2699202"/>
    <lineage>
        <taxon>Bacteria</taxon>
        <taxon>Pseudomonadati</taxon>
        <taxon>Pseudomonadota</taxon>
        <taxon>Alphaproteobacteria</taxon>
        <taxon>Rhodobacterales</taxon>
        <taxon>Paracoccaceae</taxon>
        <taxon>Stagnihabitans</taxon>
    </lineage>
</organism>
<evidence type="ECO:0000259" key="4">
    <source>
        <dbReference type="PROSITE" id="PS50932"/>
    </source>
</evidence>
<dbReference type="InterPro" id="IPR028082">
    <property type="entry name" value="Peripla_BP_I"/>
</dbReference>
<dbReference type="InterPro" id="IPR010982">
    <property type="entry name" value="Lambda_DNA-bd_dom_sf"/>
</dbReference>
<dbReference type="SUPFAM" id="SSF53822">
    <property type="entry name" value="Periplasmic binding protein-like I"/>
    <property type="match status" value="1"/>
</dbReference>
<sequence length="341" mass="36640">MKGWQMADGREEVRVTIRTVAADAGVSVAAVSKVLRNAYGVSDSLRGRVEASIEKLGYRPSVAARGMRGQTFTLGVLLVEIANPFLPSVYHGIESITDAAGYKIMVGIGAARAGREAQLIEQMIDNRMDGLILVASQISGETLDRYARQIPTVVVGHHEPTAQSFDTINSDDFEGARMVVRALCEAGHRDIAMLAMDHGPDHSADVSPQRESGYRSAMTAAGLVPRVIRVPPSNLPREAELRAVLTAPDRPRAVFCWSDLDAVPLLNLAHQLGIRVPHDLAIVGYDNSPVAALPLISLASVDQDGARMGKMAAQALLSRIGGRTVPEHRLITPRLVPRASL</sequence>
<reference evidence="5" key="1">
    <citation type="submission" date="2020-01" db="EMBL/GenBank/DDBJ databases">
        <authorList>
            <person name="Chen W.-M."/>
        </authorList>
    </citation>
    <scope>NUCLEOTIDE SEQUENCE</scope>
    <source>
        <strain evidence="5">CYK-10</strain>
    </source>
</reference>
<dbReference type="SUPFAM" id="SSF47413">
    <property type="entry name" value="lambda repressor-like DNA-binding domains"/>
    <property type="match status" value="1"/>
</dbReference>
<dbReference type="InterPro" id="IPR000843">
    <property type="entry name" value="HTH_LacI"/>
</dbReference>
<dbReference type="CDD" id="cd01392">
    <property type="entry name" value="HTH_LacI"/>
    <property type="match status" value="1"/>
</dbReference>
<comment type="caution">
    <text evidence="5">The sequence shown here is derived from an EMBL/GenBank/DDBJ whole genome shotgun (WGS) entry which is preliminary data.</text>
</comment>
<dbReference type="GO" id="GO:0003700">
    <property type="term" value="F:DNA-binding transcription factor activity"/>
    <property type="evidence" value="ECO:0007669"/>
    <property type="project" value="TreeGrafter"/>
</dbReference>
<feature type="domain" description="HTH lacI-type" evidence="4">
    <location>
        <begin position="15"/>
        <end position="69"/>
    </location>
</feature>
<dbReference type="CDD" id="cd06267">
    <property type="entry name" value="PBP1_LacI_sugar_binding-like"/>
    <property type="match status" value="1"/>
</dbReference>
<evidence type="ECO:0000313" key="5">
    <source>
        <dbReference type="EMBL" id="NBZ88032.1"/>
    </source>
</evidence>
<dbReference type="PANTHER" id="PTHR30146">
    <property type="entry name" value="LACI-RELATED TRANSCRIPTIONAL REPRESSOR"/>
    <property type="match status" value="1"/>
</dbReference>
<evidence type="ECO:0000256" key="1">
    <source>
        <dbReference type="ARBA" id="ARBA00023015"/>
    </source>
</evidence>
<dbReference type="PROSITE" id="PS50932">
    <property type="entry name" value="HTH_LACI_2"/>
    <property type="match status" value="1"/>
</dbReference>
<proteinExistence type="predicted"/>
<evidence type="ECO:0000256" key="2">
    <source>
        <dbReference type="ARBA" id="ARBA00023125"/>
    </source>
</evidence>
<keyword evidence="1" id="KW-0805">Transcription regulation</keyword>
<keyword evidence="6" id="KW-1185">Reference proteome</keyword>
<dbReference type="EMBL" id="JAABNR010000009">
    <property type="protein sequence ID" value="NBZ88032.1"/>
    <property type="molecule type" value="Genomic_DNA"/>
</dbReference>
<dbReference type="Gene3D" id="1.10.260.40">
    <property type="entry name" value="lambda repressor-like DNA-binding domains"/>
    <property type="match status" value="1"/>
</dbReference>
<name>A0AAE4Y8M7_9RHOB</name>
<gene>
    <name evidence="5" type="ORF">GV832_10625</name>
</gene>
<dbReference type="InterPro" id="IPR046335">
    <property type="entry name" value="LacI/GalR-like_sensor"/>
</dbReference>
<dbReference type="Proteomes" id="UP001193501">
    <property type="component" value="Unassembled WGS sequence"/>
</dbReference>
<dbReference type="Gene3D" id="3.40.50.2300">
    <property type="match status" value="2"/>
</dbReference>
<dbReference type="PANTHER" id="PTHR30146:SF145">
    <property type="entry name" value="RIBOSE OPERON REPRESSOR"/>
    <property type="match status" value="1"/>
</dbReference>
<dbReference type="GO" id="GO:0000976">
    <property type="term" value="F:transcription cis-regulatory region binding"/>
    <property type="evidence" value="ECO:0007669"/>
    <property type="project" value="TreeGrafter"/>
</dbReference>